<evidence type="ECO:0000256" key="1">
    <source>
        <dbReference type="ARBA" id="ARBA00023284"/>
    </source>
</evidence>
<name>A0ABI7Z7B6_FELCA</name>
<reference evidence="3 4" key="1">
    <citation type="submission" date="2021-02" db="EMBL/GenBank/DDBJ databases">
        <title>Safari Cat Assemblies.</title>
        <authorList>
            <person name="Bredemeyer K.R."/>
            <person name="Murphy W.J."/>
        </authorList>
    </citation>
    <scope>NUCLEOTIDE SEQUENCE [LARGE SCALE GENOMIC DNA]</scope>
</reference>
<feature type="region of interest" description="Disordered" evidence="2">
    <location>
        <begin position="1"/>
        <end position="36"/>
    </location>
</feature>
<evidence type="ECO:0000313" key="4">
    <source>
        <dbReference type="Proteomes" id="UP000823872"/>
    </source>
</evidence>
<dbReference type="NCBIfam" id="TIGR02174">
    <property type="entry name" value="CXXU_selWTH"/>
    <property type="match status" value="1"/>
</dbReference>
<evidence type="ECO:0000313" key="3">
    <source>
        <dbReference type="Ensembl" id="ENSFCTP00005043072.1"/>
    </source>
</evidence>
<accession>A0ABI7Z7B6</accession>
<proteinExistence type="predicted"/>
<dbReference type="Gene3D" id="3.40.30.10">
    <property type="entry name" value="Glutaredoxin"/>
    <property type="match status" value="1"/>
</dbReference>
<dbReference type="GeneTree" id="ENSGT00390000010440"/>
<dbReference type="InterPro" id="IPR051441">
    <property type="entry name" value="SelW_related"/>
</dbReference>
<dbReference type="SUPFAM" id="SSF52833">
    <property type="entry name" value="Thioredoxin-like"/>
    <property type="match status" value="1"/>
</dbReference>
<dbReference type="Ensembl" id="ENSFCTT00005058655.1">
    <property type="protein sequence ID" value="ENSFCTP00005043072.1"/>
    <property type="gene ID" value="ENSFCTG00005020386.1"/>
</dbReference>
<reference evidence="3" key="3">
    <citation type="submission" date="2025-09" db="UniProtKB">
        <authorList>
            <consortium name="Ensembl"/>
        </authorList>
    </citation>
    <scope>IDENTIFICATION</scope>
    <source>
        <strain evidence="3">breed Abyssinian</strain>
    </source>
</reference>
<evidence type="ECO:0000256" key="2">
    <source>
        <dbReference type="SAM" id="MobiDB-lite"/>
    </source>
</evidence>
<reference evidence="3" key="2">
    <citation type="submission" date="2025-08" db="UniProtKB">
        <authorList>
            <consortium name="Ensembl"/>
        </authorList>
    </citation>
    <scope>IDENTIFICATION</scope>
    <source>
        <strain evidence="3">breed Abyssinian</strain>
    </source>
</reference>
<dbReference type="PANTHER" id="PTHR15124">
    <property type="entry name" value="SELENOPROTEIN W"/>
    <property type="match status" value="1"/>
</dbReference>
<gene>
    <name evidence="3" type="primary">MIEN1</name>
</gene>
<dbReference type="InterPro" id="IPR011893">
    <property type="entry name" value="Selenoprotein_Rdx-typ"/>
</dbReference>
<keyword evidence="4" id="KW-1185">Reference proteome</keyword>
<protein>
    <recommendedName>
        <fullName evidence="5">Migration and invasion enhancer 1</fullName>
    </recommendedName>
</protein>
<dbReference type="InterPro" id="IPR036249">
    <property type="entry name" value="Thioredoxin-like_sf"/>
</dbReference>
<organism evidence="3 4">
    <name type="scientific">Felis catus</name>
    <name type="common">Cat</name>
    <name type="synonym">Felis silvestris catus</name>
    <dbReference type="NCBI Taxonomy" id="9685"/>
    <lineage>
        <taxon>Eukaryota</taxon>
        <taxon>Metazoa</taxon>
        <taxon>Chordata</taxon>
        <taxon>Craniata</taxon>
        <taxon>Vertebrata</taxon>
        <taxon>Euteleostomi</taxon>
        <taxon>Mammalia</taxon>
        <taxon>Eutheria</taxon>
        <taxon>Laurasiatheria</taxon>
        <taxon>Carnivora</taxon>
        <taxon>Feliformia</taxon>
        <taxon>Felidae</taxon>
        <taxon>Felinae</taxon>
        <taxon>Felis</taxon>
    </lineage>
</organism>
<sequence>WSTGERLQPVGCPGRTGVGPREAPPPKTQADPKRLVPSEPCGFEATYLELASAVKEQYPGIEIESRLGGTGAFEIEINGQLVFSKLENGGFPYEKDLIEAIRRASNGEPLEKITNSRPPCVIL</sequence>
<evidence type="ECO:0008006" key="5">
    <source>
        <dbReference type="Google" id="ProtNLM"/>
    </source>
</evidence>
<dbReference type="PANTHER" id="PTHR15124:SF27">
    <property type="entry name" value="MIGRATION AND INVASION ENHANCER 1"/>
    <property type="match status" value="1"/>
</dbReference>
<dbReference type="Pfam" id="PF10262">
    <property type="entry name" value="Rdx"/>
    <property type="match status" value="1"/>
</dbReference>
<dbReference type="Proteomes" id="UP000823872">
    <property type="component" value="Chromosome E1"/>
</dbReference>
<keyword evidence="1" id="KW-0676">Redox-active center</keyword>